<keyword evidence="2" id="KW-1185">Reference proteome</keyword>
<accession>A0A4Y5TX29</accession>
<dbReference type="KEGG" id="vg:55616033"/>
<sequence>MSKKIILENTIGYMNLVRTEDIGRAMWPVTWTQEMKDSVLAYAERHNLKIVGMEAEIEALGFPKGSIILSYSGNPDALQEHPNKGLVIKAIDHSRAIKRISNMKDMLIISPSTIFKCMDDVIVPVIKTKFIDVDDATRVSIRRSGAINIKDMGEYRRNRQVTNPENVVKSTDWTYSPKVEKPTKSKPQVKHITLFDD</sequence>
<dbReference type="GeneID" id="55616033"/>
<evidence type="ECO:0000313" key="1">
    <source>
        <dbReference type="EMBL" id="QDB73196.1"/>
    </source>
</evidence>
<name>A0A4Y5TX29_9CAUD</name>
<dbReference type="RefSeq" id="YP_009845670.1">
    <property type="nucleotide sequence ID" value="NC_048765.1"/>
</dbReference>
<reference evidence="1 2" key="1">
    <citation type="submission" date="2019-04" db="EMBL/GenBank/DDBJ databases">
        <authorList>
            <person name="Gao M."/>
            <person name="Bai C."/>
            <person name="Tong Y."/>
            <person name="Xu X."/>
        </authorList>
    </citation>
    <scope>NUCLEOTIDE SEQUENCE [LARGE SCALE GENOMIC DNA]</scope>
    <source>
        <strain evidence="1 2">Vibrio alginolyticus VA1</strain>
    </source>
</reference>
<dbReference type="EMBL" id="MK795384">
    <property type="protein sequence ID" value="QDB73196.1"/>
    <property type="molecule type" value="Genomic_DNA"/>
</dbReference>
<proteinExistence type="predicted"/>
<evidence type="ECO:0000313" key="2">
    <source>
        <dbReference type="Proteomes" id="UP000318470"/>
    </source>
</evidence>
<dbReference type="Proteomes" id="UP000318470">
    <property type="component" value="Segment"/>
</dbReference>
<organism evidence="1 2">
    <name type="scientific">Vibrio phage VAP7</name>
    <dbReference type="NCBI Taxonomy" id="2584487"/>
    <lineage>
        <taxon>Viruses</taxon>
        <taxon>Duplodnaviria</taxon>
        <taxon>Heunggongvirae</taxon>
        <taxon>Uroviricota</taxon>
        <taxon>Caudoviricetes</taxon>
        <taxon>Pantevenvirales</taxon>
        <taxon>Ackermannviridae</taxon>
        <taxon>Vapseptimavirus</taxon>
        <taxon>Vapseptimavirus VAP7</taxon>
    </lineage>
</organism>
<protein>
    <submittedName>
        <fullName evidence="1">DNA gyrase subunit A</fullName>
    </submittedName>
</protein>